<dbReference type="SUPFAM" id="SSF52540">
    <property type="entry name" value="P-loop containing nucleoside triphosphate hydrolases"/>
    <property type="match status" value="1"/>
</dbReference>
<gene>
    <name evidence="5" type="ORF">H8S00_02985</name>
</gene>
<evidence type="ECO:0000313" key="5">
    <source>
        <dbReference type="EMBL" id="MBC5666957.1"/>
    </source>
</evidence>
<dbReference type="InterPro" id="IPR027417">
    <property type="entry name" value="P-loop_NTPase"/>
</dbReference>
<dbReference type="Gene3D" id="3.40.50.300">
    <property type="entry name" value="P-loop containing nucleotide triphosphate hydrolases"/>
    <property type="match status" value="1"/>
</dbReference>
<dbReference type="InterPro" id="IPR003439">
    <property type="entry name" value="ABC_transporter-like_ATP-bd"/>
</dbReference>
<keyword evidence="6" id="KW-1185">Reference proteome</keyword>
<sequence>MNNILEIKNLNKSYKKFELKNINLTIPAGYIMGYVGQNGAGKTTTINMINHICKYKEGSIKVDGITYEENPVKYKESIAFVGDESFFYPSAKISVIRKTLKDFYPTFNEDKFNSFIKKYNLPEKQKIDYFSRGMKVKLMFAATFSRDSKLLILDEATNGLDPVVREELLNDLQEYIENGSRSILFSTHVLSDLEEIADYITFIDEGRILVSKPKDEMLEDYLLVKGEPGQITGENSKYLIGIDHKAYNFEALIKTEDAEKIGSGFVIEKPEISQIMLHSIKERRQHEKRN</sequence>
<comment type="caution">
    <text evidence="5">The sequence shown here is derived from an EMBL/GenBank/DDBJ whole genome shotgun (WGS) entry which is preliminary data.</text>
</comment>
<name>A0ABR7F147_9FIRM</name>
<protein>
    <submittedName>
        <fullName evidence="5">ABC transporter ATP-binding protein</fullName>
    </submittedName>
</protein>
<evidence type="ECO:0000259" key="4">
    <source>
        <dbReference type="PROSITE" id="PS50893"/>
    </source>
</evidence>
<dbReference type="SMART" id="SM00382">
    <property type="entry name" value="AAA"/>
    <property type="match status" value="1"/>
</dbReference>
<dbReference type="PANTHER" id="PTHR42939">
    <property type="entry name" value="ABC TRANSPORTER ATP-BINDING PROTEIN ALBC-RELATED"/>
    <property type="match status" value="1"/>
</dbReference>
<dbReference type="PROSITE" id="PS50893">
    <property type="entry name" value="ABC_TRANSPORTER_2"/>
    <property type="match status" value="1"/>
</dbReference>
<dbReference type="RefSeq" id="WP_186839970.1">
    <property type="nucleotide sequence ID" value="NZ_JACOOZ010000002.1"/>
</dbReference>
<keyword evidence="3 5" id="KW-0067">ATP-binding</keyword>
<dbReference type="PANTHER" id="PTHR42939:SF3">
    <property type="entry name" value="ABC TRANSPORTER ATP-BINDING COMPONENT"/>
    <property type="match status" value="1"/>
</dbReference>
<dbReference type="InterPro" id="IPR051782">
    <property type="entry name" value="ABC_Transporter_VariousFunc"/>
</dbReference>
<keyword evidence="2" id="KW-0547">Nucleotide-binding</keyword>
<proteinExistence type="predicted"/>
<evidence type="ECO:0000256" key="3">
    <source>
        <dbReference type="ARBA" id="ARBA00022840"/>
    </source>
</evidence>
<dbReference type="EMBL" id="JACOOZ010000002">
    <property type="protein sequence ID" value="MBC5666957.1"/>
    <property type="molecule type" value="Genomic_DNA"/>
</dbReference>
<accession>A0ABR7F147</accession>
<reference evidence="5 6" key="1">
    <citation type="submission" date="2020-08" db="EMBL/GenBank/DDBJ databases">
        <title>Genome public.</title>
        <authorList>
            <person name="Liu C."/>
            <person name="Sun Q."/>
        </authorList>
    </citation>
    <scope>NUCLEOTIDE SEQUENCE [LARGE SCALE GENOMIC DNA]</scope>
    <source>
        <strain evidence="5 6">BX4</strain>
    </source>
</reference>
<dbReference type="Pfam" id="PF00005">
    <property type="entry name" value="ABC_tran"/>
    <property type="match status" value="1"/>
</dbReference>
<evidence type="ECO:0000256" key="1">
    <source>
        <dbReference type="ARBA" id="ARBA00022448"/>
    </source>
</evidence>
<evidence type="ECO:0000256" key="2">
    <source>
        <dbReference type="ARBA" id="ARBA00022741"/>
    </source>
</evidence>
<evidence type="ECO:0000313" key="6">
    <source>
        <dbReference type="Proteomes" id="UP000597877"/>
    </source>
</evidence>
<keyword evidence="1" id="KW-0813">Transport</keyword>
<organism evidence="5 6">
    <name type="scientific">Eubacterium segne</name>
    <dbReference type="NCBI Taxonomy" id="2763045"/>
    <lineage>
        <taxon>Bacteria</taxon>
        <taxon>Bacillati</taxon>
        <taxon>Bacillota</taxon>
        <taxon>Clostridia</taxon>
        <taxon>Eubacteriales</taxon>
        <taxon>Eubacteriaceae</taxon>
        <taxon>Eubacterium</taxon>
    </lineage>
</organism>
<dbReference type="CDD" id="cd03230">
    <property type="entry name" value="ABC_DR_subfamily_A"/>
    <property type="match status" value="1"/>
</dbReference>
<dbReference type="GO" id="GO:0005524">
    <property type="term" value="F:ATP binding"/>
    <property type="evidence" value="ECO:0007669"/>
    <property type="project" value="UniProtKB-KW"/>
</dbReference>
<feature type="domain" description="ABC transporter" evidence="4">
    <location>
        <begin position="5"/>
        <end position="230"/>
    </location>
</feature>
<dbReference type="InterPro" id="IPR003593">
    <property type="entry name" value="AAA+_ATPase"/>
</dbReference>
<dbReference type="Proteomes" id="UP000597877">
    <property type="component" value="Unassembled WGS sequence"/>
</dbReference>